<dbReference type="PANTHER" id="PTHR11842">
    <property type="entry name" value="MITOTIC SPINDLE ASSEMBLY CHECKPOINT PROTEIN MAD2"/>
    <property type="match status" value="1"/>
</dbReference>
<keyword evidence="9" id="KW-1185">Reference proteome</keyword>
<sequence length="199" mass="23471">MSSKKRITLSGSSNIVAEFFEYCINSILFQRGIYEPEDFKMIKKYNLNLLVTTDDRVQAYISEIMKQVKKWIGSQSIKKLVLAIISKESRDVMERWQFDIEIQKDIENENKREKSENEIQNEIQAILRQLTASISFLPLLEEPCTFNVIAYTDKNAEVPQTWIDSDPKYIKYNQEHVKLRSFSTSYHSVDAMVSYRFRE</sequence>
<dbReference type="GO" id="GO:0000776">
    <property type="term" value="C:kinetochore"/>
    <property type="evidence" value="ECO:0007669"/>
    <property type="project" value="TreeGrafter"/>
</dbReference>
<evidence type="ECO:0000313" key="9">
    <source>
        <dbReference type="Proteomes" id="UP000193944"/>
    </source>
</evidence>
<dbReference type="GO" id="GO:0003677">
    <property type="term" value="F:DNA binding"/>
    <property type="evidence" value="ECO:0007669"/>
    <property type="project" value="UniProtKB-KW"/>
</dbReference>
<accession>A0A1Y1WZ28</accession>
<dbReference type="PANTHER" id="PTHR11842:SF11">
    <property type="entry name" value="MITOTIC SPINDLE ASSEMBLY CHECKPOINT PROTEIN MAD2A"/>
    <property type="match status" value="1"/>
</dbReference>
<dbReference type="Proteomes" id="UP000193944">
    <property type="component" value="Unassembled WGS sequence"/>
</dbReference>
<dbReference type="GO" id="GO:0005737">
    <property type="term" value="C:cytoplasm"/>
    <property type="evidence" value="ECO:0007669"/>
    <property type="project" value="TreeGrafter"/>
</dbReference>
<evidence type="ECO:0000256" key="4">
    <source>
        <dbReference type="ARBA" id="ARBA00022776"/>
    </source>
</evidence>
<dbReference type="InterPro" id="IPR036570">
    <property type="entry name" value="HORMA_dom_sf"/>
</dbReference>
<dbReference type="PROSITE" id="PS50815">
    <property type="entry name" value="HORMA"/>
    <property type="match status" value="1"/>
</dbReference>
<dbReference type="Pfam" id="PF02301">
    <property type="entry name" value="HORMA"/>
    <property type="match status" value="1"/>
</dbReference>
<evidence type="ECO:0000256" key="2">
    <source>
        <dbReference type="ARBA" id="ARBA00010348"/>
    </source>
</evidence>
<name>A0A1Y1WZ28_9FUNG</name>
<comment type="similarity">
    <text evidence="2">Belongs to the MAD2 family.</text>
</comment>
<dbReference type="GO" id="GO:0051301">
    <property type="term" value="P:cell division"/>
    <property type="evidence" value="ECO:0007669"/>
    <property type="project" value="UniProtKB-KW"/>
</dbReference>
<evidence type="ECO:0000256" key="3">
    <source>
        <dbReference type="ARBA" id="ARBA00022618"/>
    </source>
</evidence>
<keyword evidence="6" id="KW-0131">Cell cycle</keyword>
<dbReference type="InterPro" id="IPR045091">
    <property type="entry name" value="Mad2-like"/>
</dbReference>
<dbReference type="Gene3D" id="3.30.900.10">
    <property type="entry name" value="HORMA domain"/>
    <property type="match status" value="1"/>
</dbReference>
<dbReference type="EMBL" id="MCFG01000197">
    <property type="protein sequence ID" value="ORX78819.1"/>
    <property type="molecule type" value="Genomic_DNA"/>
</dbReference>
<dbReference type="GO" id="GO:0007094">
    <property type="term" value="P:mitotic spindle assembly checkpoint signaling"/>
    <property type="evidence" value="ECO:0007669"/>
    <property type="project" value="TreeGrafter"/>
</dbReference>
<keyword evidence="4" id="KW-0498">Mitosis</keyword>
<comment type="caution">
    <text evidence="8">The sequence shown here is derived from an EMBL/GenBank/DDBJ whole genome shotgun (WGS) entry which is preliminary data.</text>
</comment>
<evidence type="ECO:0000256" key="5">
    <source>
        <dbReference type="ARBA" id="ARBA00023242"/>
    </source>
</evidence>
<dbReference type="AlphaFoldDB" id="A0A1Y1WZ28"/>
<protein>
    <submittedName>
        <fullName evidence="8">DNA-binding protein</fullName>
    </submittedName>
</protein>
<dbReference type="InterPro" id="IPR003511">
    <property type="entry name" value="HORMA_dom"/>
</dbReference>
<evidence type="ECO:0000256" key="6">
    <source>
        <dbReference type="ARBA" id="ARBA00023306"/>
    </source>
</evidence>
<dbReference type="OrthoDB" id="1806at2759"/>
<dbReference type="GO" id="GO:0033597">
    <property type="term" value="C:mitotic checkpoint complex"/>
    <property type="evidence" value="ECO:0007669"/>
    <property type="project" value="UniProtKB-ARBA"/>
</dbReference>
<comment type="subcellular location">
    <subcellularLocation>
        <location evidence="1">Nucleus</location>
    </subcellularLocation>
</comment>
<dbReference type="FunFam" id="3.30.900.10:FF:000002">
    <property type="entry name" value="Mitotic spindle assembly checkpoint protein MAD2A"/>
    <property type="match status" value="1"/>
</dbReference>
<proteinExistence type="inferred from homology"/>
<organism evidence="8 9">
    <name type="scientific">Anaeromyces robustus</name>
    <dbReference type="NCBI Taxonomy" id="1754192"/>
    <lineage>
        <taxon>Eukaryota</taxon>
        <taxon>Fungi</taxon>
        <taxon>Fungi incertae sedis</taxon>
        <taxon>Chytridiomycota</taxon>
        <taxon>Chytridiomycota incertae sedis</taxon>
        <taxon>Neocallimastigomycetes</taxon>
        <taxon>Neocallimastigales</taxon>
        <taxon>Neocallimastigaceae</taxon>
        <taxon>Anaeromyces</taxon>
    </lineage>
</organism>
<gene>
    <name evidence="8" type="ORF">BCR32DRAFT_294828</name>
</gene>
<keyword evidence="5" id="KW-0539">Nucleus</keyword>
<dbReference type="STRING" id="1754192.A0A1Y1WZ28"/>
<evidence type="ECO:0000313" key="8">
    <source>
        <dbReference type="EMBL" id="ORX78819.1"/>
    </source>
</evidence>
<reference evidence="8 9" key="2">
    <citation type="submission" date="2016-08" db="EMBL/GenBank/DDBJ databases">
        <title>Pervasive Adenine N6-methylation of Active Genes in Fungi.</title>
        <authorList>
            <consortium name="DOE Joint Genome Institute"/>
            <person name="Mondo S.J."/>
            <person name="Dannebaum R.O."/>
            <person name="Kuo R.C."/>
            <person name="Labutti K."/>
            <person name="Haridas S."/>
            <person name="Kuo A."/>
            <person name="Salamov A."/>
            <person name="Ahrendt S.R."/>
            <person name="Lipzen A."/>
            <person name="Sullivan W."/>
            <person name="Andreopoulos W.B."/>
            <person name="Clum A."/>
            <person name="Lindquist E."/>
            <person name="Daum C."/>
            <person name="Ramamoorthy G.K."/>
            <person name="Gryganskyi A."/>
            <person name="Culley D."/>
            <person name="Magnuson J.K."/>
            <person name="James T.Y."/>
            <person name="O'Malley M.A."/>
            <person name="Stajich J.E."/>
            <person name="Spatafora J.W."/>
            <person name="Visel A."/>
            <person name="Grigoriev I.V."/>
        </authorList>
    </citation>
    <scope>NUCLEOTIDE SEQUENCE [LARGE SCALE GENOMIC DNA]</scope>
    <source>
        <strain evidence="8 9">S4</strain>
    </source>
</reference>
<dbReference type="GO" id="GO:0005654">
    <property type="term" value="C:nucleoplasm"/>
    <property type="evidence" value="ECO:0007669"/>
    <property type="project" value="TreeGrafter"/>
</dbReference>
<reference evidence="8 9" key="1">
    <citation type="submission" date="2016-08" db="EMBL/GenBank/DDBJ databases">
        <title>A Parts List for Fungal Cellulosomes Revealed by Comparative Genomics.</title>
        <authorList>
            <consortium name="DOE Joint Genome Institute"/>
            <person name="Haitjema C.H."/>
            <person name="Gilmore S.P."/>
            <person name="Henske J.K."/>
            <person name="Solomon K.V."/>
            <person name="De Groot R."/>
            <person name="Kuo A."/>
            <person name="Mondo S.J."/>
            <person name="Salamov A.A."/>
            <person name="Labutti K."/>
            <person name="Zhao Z."/>
            <person name="Chiniquy J."/>
            <person name="Barry K."/>
            <person name="Brewer H.M."/>
            <person name="Purvine S.O."/>
            <person name="Wright A.T."/>
            <person name="Boxma B."/>
            <person name="Van Alen T."/>
            <person name="Hackstein J.H."/>
            <person name="Baker S.E."/>
            <person name="Grigoriev I.V."/>
            <person name="O'Malley M.A."/>
        </authorList>
    </citation>
    <scope>NUCLEOTIDE SEQUENCE [LARGE SCALE GENOMIC DNA]</scope>
    <source>
        <strain evidence="8 9">S4</strain>
    </source>
</reference>
<evidence type="ECO:0000259" key="7">
    <source>
        <dbReference type="PROSITE" id="PS50815"/>
    </source>
</evidence>
<keyword evidence="3" id="KW-0132">Cell division</keyword>
<keyword evidence="8" id="KW-0238">DNA-binding</keyword>
<dbReference type="SUPFAM" id="SSF56019">
    <property type="entry name" value="The spindle assembly checkpoint protein mad2"/>
    <property type="match status" value="1"/>
</dbReference>
<evidence type="ECO:0000256" key="1">
    <source>
        <dbReference type="ARBA" id="ARBA00004123"/>
    </source>
</evidence>
<feature type="domain" description="HORMA" evidence="7">
    <location>
        <begin position="10"/>
        <end position="193"/>
    </location>
</feature>